<evidence type="ECO:0000313" key="3">
    <source>
        <dbReference type="Proteomes" id="UP001162162"/>
    </source>
</evidence>
<gene>
    <name evidence="2" type="ORF">NQ318_012129</name>
</gene>
<keyword evidence="1" id="KW-0472">Membrane</keyword>
<organism evidence="2 3">
    <name type="scientific">Aromia moschata</name>
    <dbReference type="NCBI Taxonomy" id="1265417"/>
    <lineage>
        <taxon>Eukaryota</taxon>
        <taxon>Metazoa</taxon>
        <taxon>Ecdysozoa</taxon>
        <taxon>Arthropoda</taxon>
        <taxon>Hexapoda</taxon>
        <taxon>Insecta</taxon>
        <taxon>Pterygota</taxon>
        <taxon>Neoptera</taxon>
        <taxon>Endopterygota</taxon>
        <taxon>Coleoptera</taxon>
        <taxon>Polyphaga</taxon>
        <taxon>Cucujiformia</taxon>
        <taxon>Chrysomeloidea</taxon>
        <taxon>Cerambycidae</taxon>
        <taxon>Cerambycinae</taxon>
        <taxon>Callichromatini</taxon>
        <taxon>Aromia</taxon>
    </lineage>
</organism>
<feature type="transmembrane region" description="Helical" evidence="1">
    <location>
        <begin position="173"/>
        <end position="190"/>
    </location>
</feature>
<proteinExistence type="predicted"/>
<feature type="transmembrane region" description="Helical" evidence="1">
    <location>
        <begin position="6"/>
        <end position="22"/>
    </location>
</feature>
<evidence type="ECO:0000313" key="2">
    <source>
        <dbReference type="EMBL" id="KAJ8953334.1"/>
    </source>
</evidence>
<comment type="caution">
    <text evidence="2">The sequence shown here is derived from an EMBL/GenBank/DDBJ whole genome shotgun (WGS) entry which is preliminary data.</text>
</comment>
<keyword evidence="1" id="KW-0812">Transmembrane</keyword>
<sequence>MADIKLVYFVSVVFFCFVIFIGQSTSSDYPELQDDWSYCFEFTWFGPDYDNVTRYNGTCADYLDDTRADGIPCAAPIVISYDGTPPDIDWLWQHNRSSILCKRSRNQVCVRYTYYFNGAVNNATYMCARVQSLNSNSAITSGCYKQSSGAYETEVCVCKSTPGIYKPCNDASTCKLSSILFFLCFIYFIYNNFT</sequence>
<name>A0AAV8YPP6_9CUCU</name>
<protein>
    <submittedName>
        <fullName evidence="2">Uncharacterized protein</fullName>
    </submittedName>
</protein>
<accession>A0AAV8YPP6</accession>
<dbReference type="EMBL" id="JAPWTK010000057">
    <property type="protein sequence ID" value="KAJ8953334.1"/>
    <property type="molecule type" value="Genomic_DNA"/>
</dbReference>
<evidence type="ECO:0000256" key="1">
    <source>
        <dbReference type="SAM" id="Phobius"/>
    </source>
</evidence>
<keyword evidence="3" id="KW-1185">Reference proteome</keyword>
<dbReference type="Proteomes" id="UP001162162">
    <property type="component" value="Unassembled WGS sequence"/>
</dbReference>
<keyword evidence="1" id="KW-1133">Transmembrane helix</keyword>
<reference evidence="2" key="1">
    <citation type="journal article" date="2023" name="Insect Mol. Biol.">
        <title>Genome sequencing provides insights into the evolution of gene families encoding plant cell wall-degrading enzymes in longhorned beetles.</title>
        <authorList>
            <person name="Shin N.R."/>
            <person name="Okamura Y."/>
            <person name="Kirsch R."/>
            <person name="Pauchet Y."/>
        </authorList>
    </citation>
    <scope>NUCLEOTIDE SEQUENCE</scope>
    <source>
        <strain evidence="2">AMC_N1</strain>
    </source>
</reference>
<dbReference type="AlphaFoldDB" id="A0AAV8YPP6"/>